<dbReference type="STRING" id="1798002.A2478_00220"/>
<name>A0A1F5SWH7_9BACT</name>
<evidence type="ECO:0000256" key="1">
    <source>
        <dbReference type="SAM" id="MobiDB-lite"/>
    </source>
</evidence>
<feature type="compositionally biased region" description="Polar residues" evidence="1">
    <location>
        <begin position="107"/>
        <end position="116"/>
    </location>
</feature>
<comment type="caution">
    <text evidence="2">The sequence shown here is derived from an EMBL/GenBank/DDBJ whole genome shotgun (WGS) entry which is preliminary data.</text>
</comment>
<feature type="region of interest" description="Disordered" evidence="1">
    <location>
        <begin position="77"/>
        <end position="116"/>
    </location>
</feature>
<dbReference type="Proteomes" id="UP000179001">
    <property type="component" value="Unassembled WGS sequence"/>
</dbReference>
<evidence type="ECO:0000313" key="3">
    <source>
        <dbReference type="Proteomes" id="UP000179001"/>
    </source>
</evidence>
<dbReference type="EMBL" id="MFGJ01000008">
    <property type="protein sequence ID" value="OGF30866.1"/>
    <property type="molecule type" value="Genomic_DNA"/>
</dbReference>
<sequence>MQKIVVQCGCGKVVQTLQKEDGQVSVSKKVVSGDCKCCSENGGDYTKSPFWRDDTDEKFVQAQKRKHDDDEFLDKVAANCGHNGKNGRNGNGKKPDKKGRGGGYKVRSSSSMSSAN</sequence>
<accession>A0A1F5SWH7</accession>
<proteinExistence type="predicted"/>
<evidence type="ECO:0000313" key="2">
    <source>
        <dbReference type="EMBL" id="OGF30866.1"/>
    </source>
</evidence>
<reference evidence="2 3" key="1">
    <citation type="journal article" date="2016" name="Nat. Commun.">
        <title>Thousands of microbial genomes shed light on interconnected biogeochemical processes in an aquifer system.</title>
        <authorList>
            <person name="Anantharaman K."/>
            <person name="Brown C.T."/>
            <person name="Hug L.A."/>
            <person name="Sharon I."/>
            <person name="Castelle C.J."/>
            <person name="Probst A.J."/>
            <person name="Thomas B.C."/>
            <person name="Singh A."/>
            <person name="Wilkins M.J."/>
            <person name="Karaoz U."/>
            <person name="Brodie E.L."/>
            <person name="Williams K.H."/>
            <person name="Hubbard S.S."/>
            <person name="Banfield J.F."/>
        </authorList>
    </citation>
    <scope>NUCLEOTIDE SEQUENCE [LARGE SCALE GENOMIC DNA]</scope>
</reference>
<organism evidence="2 3">
    <name type="scientific">Candidatus Falkowbacteria bacterium RIFOXYC2_FULL_36_12</name>
    <dbReference type="NCBI Taxonomy" id="1798002"/>
    <lineage>
        <taxon>Bacteria</taxon>
        <taxon>Candidatus Falkowiibacteriota</taxon>
    </lineage>
</organism>
<gene>
    <name evidence="2" type="ORF">A2478_00220</name>
</gene>
<protein>
    <submittedName>
        <fullName evidence="2">Uncharacterized protein</fullName>
    </submittedName>
</protein>
<dbReference type="AlphaFoldDB" id="A0A1F5SWH7"/>
<feature type="compositionally biased region" description="Low complexity" evidence="1">
    <location>
        <begin position="79"/>
        <end position="88"/>
    </location>
</feature>